<evidence type="ECO:0000256" key="7">
    <source>
        <dbReference type="SAM" id="Phobius"/>
    </source>
</evidence>
<dbReference type="EMBL" id="FXAY01000002">
    <property type="protein sequence ID" value="SMG30078.1"/>
    <property type="molecule type" value="Genomic_DNA"/>
</dbReference>
<keyword evidence="10" id="KW-1185">Reference proteome</keyword>
<dbReference type="STRING" id="150121.SAMN06296010_1668"/>
<name>A0A1X7JPB3_9MICO</name>
<dbReference type="GO" id="GO:0005576">
    <property type="term" value="C:extracellular region"/>
    <property type="evidence" value="ECO:0007669"/>
    <property type="project" value="UniProtKB-SubCell"/>
</dbReference>
<keyword evidence="7" id="KW-1133">Transmembrane helix</keyword>
<keyword evidence="4" id="KW-0732">Signal</keyword>
<dbReference type="SUPFAM" id="SSF117074">
    <property type="entry name" value="Hypothetical protein PA1324"/>
    <property type="match status" value="1"/>
</dbReference>
<dbReference type="Proteomes" id="UP000193244">
    <property type="component" value="Unassembled WGS sequence"/>
</dbReference>
<keyword evidence="7" id="KW-0812">Transmembrane</keyword>
<evidence type="ECO:0000256" key="4">
    <source>
        <dbReference type="ARBA" id="ARBA00022729"/>
    </source>
</evidence>
<evidence type="ECO:0000313" key="10">
    <source>
        <dbReference type="Proteomes" id="UP000193244"/>
    </source>
</evidence>
<feature type="region of interest" description="Disordered" evidence="6">
    <location>
        <begin position="1555"/>
        <end position="1582"/>
    </location>
</feature>
<dbReference type="InterPro" id="IPR019931">
    <property type="entry name" value="LPXTG_anchor"/>
</dbReference>
<accession>A0A1X7JPB3</accession>
<evidence type="ECO:0000256" key="5">
    <source>
        <dbReference type="ARBA" id="ARBA00023088"/>
    </source>
</evidence>
<dbReference type="InterPro" id="IPR033764">
    <property type="entry name" value="Sdr_B"/>
</dbReference>
<dbReference type="SUPFAM" id="SSF63825">
    <property type="entry name" value="YWTD domain"/>
    <property type="match status" value="1"/>
</dbReference>
<evidence type="ECO:0000256" key="3">
    <source>
        <dbReference type="ARBA" id="ARBA00022525"/>
    </source>
</evidence>
<feature type="domain" description="Gram-positive cocci surface proteins LPxTG" evidence="8">
    <location>
        <begin position="1607"/>
        <end position="1645"/>
    </location>
</feature>
<feature type="transmembrane region" description="Helical" evidence="7">
    <location>
        <begin position="1618"/>
        <end position="1638"/>
    </location>
</feature>
<evidence type="ECO:0000256" key="6">
    <source>
        <dbReference type="SAM" id="MobiDB-lite"/>
    </source>
</evidence>
<dbReference type="PROSITE" id="PS50847">
    <property type="entry name" value="GRAM_POS_ANCHORING"/>
    <property type="match status" value="1"/>
</dbReference>
<comment type="subcellular location">
    <subcellularLocation>
        <location evidence="1">Secreted</location>
    </subcellularLocation>
</comment>
<dbReference type="OrthoDB" id="3169091at2"/>
<dbReference type="Pfam" id="PF19407">
    <property type="entry name" value="DUF5979"/>
    <property type="match status" value="4"/>
</dbReference>
<proteinExistence type="predicted"/>
<dbReference type="InterPro" id="IPR013783">
    <property type="entry name" value="Ig-like_fold"/>
</dbReference>
<evidence type="ECO:0000313" key="9">
    <source>
        <dbReference type="EMBL" id="SMG30078.1"/>
    </source>
</evidence>
<dbReference type="RefSeq" id="WP_085484812.1">
    <property type="nucleotide sequence ID" value="NZ_FXAY01000002.1"/>
</dbReference>
<keyword evidence="3" id="KW-0964">Secreted</keyword>
<evidence type="ECO:0000256" key="1">
    <source>
        <dbReference type="ARBA" id="ARBA00004613"/>
    </source>
</evidence>
<feature type="region of interest" description="Disordered" evidence="6">
    <location>
        <begin position="549"/>
        <end position="591"/>
    </location>
</feature>
<reference evidence="10" key="1">
    <citation type="submission" date="2017-04" db="EMBL/GenBank/DDBJ databases">
        <authorList>
            <person name="Varghese N."/>
            <person name="Submissions S."/>
        </authorList>
    </citation>
    <scope>NUCLEOTIDE SEQUENCE [LARGE SCALE GENOMIC DNA]</scope>
    <source>
        <strain evidence="10">VKM Ac-2510</strain>
    </source>
</reference>
<keyword evidence="7" id="KW-0472">Membrane</keyword>
<dbReference type="Gene3D" id="2.60.40.10">
    <property type="entry name" value="Immunoglobulins"/>
    <property type="match status" value="2"/>
</dbReference>
<dbReference type="GO" id="GO:0005975">
    <property type="term" value="P:carbohydrate metabolic process"/>
    <property type="evidence" value="ECO:0007669"/>
    <property type="project" value="UniProtKB-ARBA"/>
</dbReference>
<sequence>MPINVQKSPRTRGQQRGKAAIALSVVTALVAGGILAGASTPALAAEGSVTGRVYRDFNSNGTFDSGNGAETGIANDKGLGGITVTATDGHDKTWSATTIADGTYSIPVKDSFGSALRVEFTGVPDEYKPASHGTDNGTSVQFASVGDSDVDYGVNAPGDFSQGNPPVVTAIQYSGLSNSDGLSSTPAIVAQPWGTNFNTGTQSQAAGAYPNRIVLATVPEVGSTWGSSFQASTGTLFAAATYKRHAGLGPKGLGGIYRVTGAVNADGSLAPSRSASVDSWFDVSTVVNVGSVPADDAPASAGGRGLGAPNSPAVDADAFAQAGKVGIGSIAVSTDQKSLYFVNLFDKKIYQLDISNPDAEPTLTGNTAGIDLGLTAGQRPWALTVHRNQLFAGYVDSGEQVSVPTSAADADMQLHVKSAPESNLAAWTTVLNGSLGYAKGDTLNKANVSDEERAPILRWNSWVDQWSGAWGSVSRTAWNSPVQDYPQPVLTDIDFDTDGYMTLAMADRTSIQGGNRNYSTNSGDTKYYQTVASGDLLVAAPTATGYALESNGKVGDRPASTNAGNNEGPGGGEYYDDIQGLGQPDPQSKSHHEVALGGLATLAGVDSIVATTYDPLSDVRVTGLNWFQPSTGDVLRGYQQIADAGSSSTPSASGTFQKGGGLAVVQALAQLAPVEIGNRVWFDADRDGIQDADEPAFDGVTVELVNAENEVIGTTTTKNGGEYYFSTTDPALEAAGFVPGSGNYTVRFVKPTTGNAFTDDETFGTVNWSEVRFTTPNVGPDDSIDSDALPNADNSSATIGITLGGPGENDHTYDAGLVADGTLAVVKKISAVGGVAPAGATYTVNLAATDFRGDKLDVGTDAKIVVDPTDDDGKTVTLPVGASATITEGDDARVRNYSVSPTGAVKVTGTRAAPTLITVTNTLVADGYFEVLKTVTGTASTSVSADQKFTVNYTYPGLAEPKTLVVTAGNKAKSDAIPFGTVVTVSEAIPTGAPADVSWQTPIWTIDDGTPAPGASTTLTIGDGSTVAVDLENPTLQLVNGFSVTKQVTGDAAASVPDNFAFTVNYTTPGQAAKQLTLTKADSVKTVSGLPQGTVVTLSEVAPGEAAPDVKWGTPVWSGPGVTANADGTASFTIGETAVQVVLTNPTELRLGFFSITKDVTGPAEDTLTPGFTFTGTYQAAGDTVATPFSVTNGSTFTSPALPAGTVVTLTENAPQGGLPELSGWAKPIFLVNGQPIGTDGPVTITIGADTTVAVTLENPTTVTPQVSIVKGDVVAGVFHDADTMVDGEFYQPGETRQISITATNTGTDRLRQVVLHDDTISGADIQSLVWAFPDGSTAAASVVDGELTARWDATFAPGTAEWMPGATITGTATLTVANSDAAAHVDRVTVDATGSATGTPVTDNNVYNAYTAAIQVIKYDGSLADPAVKDAAGNWIVPAKPLASAAQDANDADHAVTYQPGKAKHVRWVVTNTGNTWLTEINLADATLSGPKITNWTSDLSAFGGSSSYSFVNDGTWHGMLPPGASFFSDGTLTLGENASHADDVTVVGTPIVPEVDENGKPTGKPQLDENGKPVLSRNPDGTPRTLIDHDPFHAVTPAGAVTSALPNTGLDLGSGLRVGLLALLTAIAGLGALLFVRRRRRQE</sequence>
<keyword evidence="5" id="KW-0572">Peptidoglycan-anchor</keyword>
<organism evidence="9 10">
    <name type="scientific">Agreia pratensis</name>
    <dbReference type="NCBI Taxonomy" id="150121"/>
    <lineage>
        <taxon>Bacteria</taxon>
        <taxon>Bacillati</taxon>
        <taxon>Actinomycetota</taxon>
        <taxon>Actinomycetes</taxon>
        <taxon>Micrococcales</taxon>
        <taxon>Microbacteriaceae</taxon>
        <taxon>Agreia</taxon>
    </lineage>
</organism>
<keyword evidence="2" id="KW-0134">Cell wall</keyword>
<gene>
    <name evidence="9" type="ORF">SAMN06296010_1668</name>
</gene>
<evidence type="ECO:0000256" key="2">
    <source>
        <dbReference type="ARBA" id="ARBA00022512"/>
    </source>
</evidence>
<dbReference type="Pfam" id="PF17210">
    <property type="entry name" value="SdrD_B"/>
    <property type="match status" value="1"/>
</dbReference>
<evidence type="ECO:0000259" key="8">
    <source>
        <dbReference type="PROSITE" id="PS50847"/>
    </source>
</evidence>
<dbReference type="InterPro" id="IPR046022">
    <property type="entry name" value="DUF5979"/>
</dbReference>
<protein>
    <recommendedName>
        <fullName evidence="8">Gram-positive cocci surface proteins LPxTG domain-containing protein</fullName>
    </recommendedName>
</protein>